<evidence type="ECO:0000313" key="3">
    <source>
        <dbReference type="Proteomes" id="UP000499080"/>
    </source>
</evidence>
<evidence type="ECO:0000256" key="1">
    <source>
        <dbReference type="SAM" id="MobiDB-lite"/>
    </source>
</evidence>
<dbReference type="OrthoDB" id="6437277at2759"/>
<feature type="region of interest" description="Disordered" evidence="1">
    <location>
        <begin position="58"/>
        <end position="96"/>
    </location>
</feature>
<sequence length="314" mass="35520">MSACQSVCERGNSKAERTIPMKFDMWHSNQNCRFLSNLGQNPPKESLSIRTGATEYNNCNKEKVLNPLPRDQESSRNKLGTQQKHQKTTVPNGGGKGHTLCLRSMGLQHHSQTTETPVSIQRNFQLNITGAYNTTPTAALHVIEGLMPFYIKAKMQSTLAHIGIKGHETADTLAKEATGIGTPANTFPESYLKKQLLQFSLSLWQVEWANGESGRSVYNIIPRTSNKHLHWSREYIQFGTGHGPFASYLRRFGLHPTDYFGCGEIRNPIHYAKRCPLPSSSHHKEPNPQFIIHWWKSALFSKLTRRKIDNLIII</sequence>
<dbReference type="Proteomes" id="UP000499080">
    <property type="component" value="Unassembled WGS sequence"/>
</dbReference>
<evidence type="ECO:0008006" key="4">
    <source>
        <dbReference type="Google" id="ProtNLM"/>
    </source>
</evidence>
<accession>A0A4Y2BNZ9</accession>
<organism evidence="2 3">
    <name type="scientific">Araneus ventricosus</name>
    <name type="common">Orbweaver spider</name>
    <name type="synonym">Epeira ventricosa</name>
    <dbReference type="NCBI Taxonomy" id="182803"/>
    <lineage>
        <taxon>Eukaryota</taxon>
        <taxon>Metazoa</taxon>
        <taxon>Ecdysozoa</taxon>
        <taxon>Arthropoda</taxon>
        <taxon>Chelicerata</taxon>
        <taxon>Arachnida</taxon>
        <taxon>Araneae</taxon>
        <taxon>Araneomorphae</taxon>
        <taxon>Entelegynae</taxon>
        <taxon>Araneoidea</taxon>
        <taxon>Araneidae</taxon>
        <taxon>Araneus</taxon>
    </lineage>
</organism>
<gene>
    <name evidence="2" type="ORF">AVEN_76665_1</name>
</gene>
<reference evidence="2 3" key="1">
    <citation type="journal article" date="2019" name="Sci. Rep.">
        <title>Orb-weaving spider Araneus ventricosus genome elucidates the spidroin gene catalogue.</title>
        <authorList>
            <person name="Kono N."/>
            <person name="Nakamura H."/>
            <person name="Ohtoshi R."/>
            <person name="Moran D.A.P."/>
            <person name="Shinohara A."/>
            <person name="Yoshida Y."/>
            <person name="Fujiwara M."/>
            <person name="Mori M."/>
            <person name="Tomita M."/>
            <person name="Arakawa K."/>
        </authorList>
    </citation>
    <scope>NUCLEOTIDE SEQUENCE [LARGE SCALE GENOMIC DNA]</scope>
</reference>
<dbReference type="AlphaFoldDB" id="A0A4Y2BNZ9"/>
<feature type="compositionally biased region" description="Basic and acidic residues" evidence="1">
    <location>
        <begin position="60"/>
        <end position="76"/>
    </location>
</feature>
<proteinExistence type="predicted"/>
<name>A0A4Y2BNZ9_ARAVE</name>
<dbReference type="EMBL" id="BGPR01000098">
    <property type="protein sequence ID" value="GBL93930.1"/>
    <property type="molecule type" value="Genomic_DNA"/>
</dbReference>
<evidence type="ECO:0000313" key="2">
    <source>
        <dbReference type="EMBL" id="GBL93930.1"/>
    </source>
</evidence>
<feature type="compositionally biased region" description="Polar residues" evidence="1">
    <location>
        <begin position="77"/>
        <end position="91"/>
    </location>
</feature>
<keyword evidence="3" id="KW-1185">Reference proteome</keyword>
<comment type="caution">
    <text evidence="2">The sequence shown here is derived from an EMBL/GenBank/DDBJ whole genome shotgun (WGS) entry which is preliminary data.</text>
</comment>
<protein>
    <recommendedName>
        <fullName evidence="4">RNase H type-1 domain-containing protein</fullName>
    </recommendedName>
</protein>